<dbReference type="EMBL" id="MT631308">
    <property type="protein sequence ID" value="QNO48101.1"/>
    <property type="molecule type" value="Genomic_DNA"/>
</dbReference>
<reference evidence="3" key="1">
    <citation type="submission" date="2020-06" db="EMBL/GenBank/DDBJ databases">
        <title>Unique genomic features of the anaerobic methanotrophic archaea.</title>
        <authorList>
            <person name="Chadwick G.L."/>
            <person name="Skennerton C.T."/>
            <person name="Laso-Perez R."/>
            <person name="Leu A.O."/>
            <person name="Speth D.R."/>
            <person name="Yu H."/>
            <person name="Morgan-Lang C."/>
            <person name="Hatzenpichler R."/>
            <person name="Goudeau D."/>
            <person name="Malmstrom R."/>
            <person name="Brazelton W.J."/>
            <person name="Woyke T."/>
            <person name="Hallam S.J."/>
            <person name="Tyson G.W."/>
            <person name="Wegener G."/>
            <person name="Boetius A."/>
            <person name="Orphan V."/>
        </authorList>
    </citation>
    <scope>NUCLEOTIDE SEQUENCE</scope>
</reference>
<accession>A0A7G9XZZ7</accession>
<dbReference type="AlphaFoldDB" id="A0A7G9XZZ7"/>
<dbReference type="SUPFAM" id="SSF53098">
    <property type="entry name" value="Ribonuclease H-like"/>
    <property type="match status" value="1"/>
</dbReference>
<sequence length="297" mass="34873">MPATITEAKDLLDIDIELEACTDARYSYYEVESSYGEIDQKWVLIQSEDMKKRKEKTYDKNIEKDLKAAQKSLNKVKKMEYACYEDAKRAANAWLSKHQRYQFEELSIEAKSRRLNGKRGRPKKGEELETHYSVKAEIVVDEQAIARKREKLGRFILATNDPDLTADEILSYYKSQSTVERGFRFLKDKSFHVSEVYLKKESRIEALSMIMVLCLFIYSIAQWTLRQRLKETGKFVRNQVNKPVQNPTMRWVFFLFRGITEATIRLGEASERGLANMTEELWDILSLMGKECEKYYV</sequence>
<dbReference type="GO" id="GO:0006313">
    <property type="term" value="P:DNA transposition"/>
    <property type="evidence" value="ECO:0007669"/>
    <property type="project" value="InterPro"/>
</dbReference>
<evidence type="ECO:0000313" key="4">
    <source>
        <dbReference type="EMBL" id="QNO48101.1"/>
    </source>
</evidence>
<gene>
    <name evidence="4" type="ORF">HFBHNGCE_00002</name>
    <name evidence="3" type="ORF">NCIKIHKB_00006</name>
</gene>
<dbReference type="GO" id="GO:0003677">
    <property type="term" value="F:DNA binding"/>
    <property type="evidence" value="ECO:0007669"/>
    <property type="project" value="InterPro"/>
</dbReference>
<evidence type="ECO:0000256" key="1">
    <source>
        <dbReference type="SAM" id="Phobius"/>
    </source>
</evidence>
<dbReference type="PANTHER" id="PTHR34614">
    <property type="match status" value="1"/>
</dbReference>
<name>A0A7G9XZZ7_9EURY</name>
<dbReference type="NCBIfam" id="NF033559">
    <property type="entry name" value="transpos_IS1634"/>
    <property type="match status" value="1"/>
</dbReference>
<dbReference type="GO" id="GO:0004803">
    <property type="term" value="F:transposase activity"/>
    <property type="evidence" value="ECO:0007669"/>
    <property type="project" value="InterPro"/>
</dbReference>
<dbReference type="InterPro" id="IPR002559">
    <property type="entry name" value="Transposase_11"/>
</dbReference>
<keyword evidence="1" id="KW-0472">Membrane</keyword>
<dbReference type="EMBL" id="MT630620">
    <property type="protein sequence ID" value="QNO41331.1"/>
    <property type="molecule type" value="Genomic_DNA"/>
</dbReference>
<feature type="transmembrane region" description="Helical" evidence="1">
    <location>
        <begin position="206"/>
        <end position="225"/>
    </location>
</feature>
<keyword evidence="1" id="KW-0812">Transmembrane</keyword>
<dbReference type="InterPro" id="IPR047654">
    <property type="entry name" value="IS1634_transpos"/>
</dbReference>
<feature type="domain" description="Transposase IS4-like" evidence="2">
    <location>
        <begin position="107"/>
        <end position="216"/>
    </location>
</feature>
<proteinExistence type="predicted"/>
<dbReference type="Pfam" id="PF01609">
    <property type="entry name" value="DDE_Tnp_1"/>
    <property type="match status" value="1"/>
</dbReference>
<dbReference type="PANTHER" id="PTHR34614:SF2">
    <property type="entry name" value="TRANSPOSASE IS4-LIKE DOMAIN-CONTAINING PROTEIN"/>
    <property type="match status" value="1"/>
</dbReference>
<protein>
    <recommendedName>
        <fullName evidence="2">Transposase IS4-like domain-containing protein</fullName>
    </recommendedName>
</protein>
<dbReference type="InterPro" id="IPR012337">
    <property type="entry name" value="RNaseH-like_sf"/>
</dbReference>
<evidence type="ECO:0000313" key="3">
    <source>
        <dbReference type="EMBL" id="QNO41331.1"/>
    </source>
</evidence>
<keyword evidence="1" id="KW-1133">Transmembrane helix</keyword>
<organism evidence="3">
    <name type="scientific">Candidatus Methanogaster sp. ANME-2c ERB4</name>
    <dbReference type="NCBI Taxonomy" id="2759911"/>
    <lineage>
        <taxon>Archaea</taxon>
        <taxon>Methanobacteriati</taxon>
        <taxon>Methanobacteriota</taxon>
        <taxon>Stenosarchaea group</taxon>
        <taxon>Methanomicrobia</taxon>
        <taxon>Methanosarcinales</taxon>
        <taxon>ANME-2 cluster</taxon>
        <taxon>Candidatus Methanogasteraceae</taxon>
        <taxon>Candidatus Methanogaster</taxon>
    </lineage>
</organism>
<evidence type="ECO:0000259" key="2">
    <source>
        <dbReference type="Pfam" id="PF01609"/>
    </source>
</evidence>